<feature type="signal peptide" evidence="11">
    <location>
        <begin position="1"/>
        <end position="26"/>
    </location>
</feature>
<keyword evidence="5" id="KW-0812">Transmembrane</keyword>
<dbReference type="CDD" id="cd00342">
    <property type="entry name" value="gram_neg_porins"/>
    <property type="match status" value="1"/>
</dbReference>
<dbReference type="InterPro" id="IPR050298">
    <property type="entry name" value="Gram-neg_bact_OMP"/>
</dbReference>
<comment type="subcellular location">
    <subcellularLocation>
        <location evidence="1">Cell outer membrane</location>
        <topology evidence="1">Multi-pass membrane protein</topology>
    </subcellularLocation>
</comment>
<dbReference type="InterPro" id="IPR002299">
    <property type="entry name" value="Porin_Neis"/>
</dbReference>
<feature type="chain" id="PRO_5017058641" description="Porin domain-containing protein" evidence="11">
    <location>
        <begin position="27"/>
        <end position="375"/>
    </location>
</feature>
<dbReference type="PRINTS" id="PR00184">
    <property type="entry name" value="NEISSPPORIN"/>
</dbReference>
<evidence type="ECO:0000256" key="3">
    <source>
        <dbReference type="ARBA" id="ARBA00022448"/>
    </source>
</evidence>
<dbReference type="InterPro" id="IPR033900">
    <property type="entry name" value="Gram_neg_porin_domain"/>
</dbReference>
<keyword evidence="7" id="KW-0406">Ion transport</keyword>
<dbReference type="SUPFAM" id="SSF56935">
    <property type="entry name" value="Porins"/>
    <property type="match status" value="1"/>
</dbReference>
<evidence type="ECO:0000256" key="8">
    <source>
        <dbReference type="ARBA" id="ARBA00023114"/>
    </source>
</evidence>
<evidence type="ECO:0000256" key="10">
    <source>
        <dbReference type="ARBA" id="ARBA00023237"/>
    </source>
</evidence>
<comment type="caution">
    <text evidence="13">The sequence shown here is derived from an EMBL/GenBank/DDBJ whole genome shotgun (WGS) entry which is preliminary data.</text>
</comment>
<dbReference type="RefSeq" id="WP_115109645.1">
    <property type="nucleotide sequence ID" value="NZ_QHKS01000051.1"/>
</dbReference>
<keyword evidence="8" id="KW-0626">Porin</keyword>
<evidence type="ECO:0000256" key="2">
    <source>
        <dbReference type="ARBA" id="ARBA00011233"/>
    </source>
</evidence>
<dbReference type="PANTHER" id="PTHR34501:SF9">
    <property type="entry name" value="MAJOR OUTER MEMBRANE PROTEIN P.IA"/>
    <property type="match status" value="1"/>
</dbReference>
<dbReference type="GO" id="GO:0015288">
    <property type="term" value="F:porin activity"/>
    <property type="evidence" value="ECO:0007669"/>
    <property type="project" value="UniProtKB-KW"/>
</dbReference>
<evidence type="ECO:0000256" key="4">
    <source>
        <dbReference type="ARBA" id="ARBA00022452"/>
    </source>
</evidence>
<dbReference type="AlphaFoldDB" id="A0A370MWL8"/>
<dbReference type="Pfam" id="PF13609">
    <property type="entry name" value="Porin_4"/>
    <property type="match status" value="1"/>
</dbReference>
<keyword evidence="4" id="KW-1134">Transmembrane beta strand</keyword>
<dbReference type="Gene3D" id="2.40.160.10">
    <property type="entry name" value="Porin"/>
    <property type="match status" value="1"/>
</dbReference>
<dbReference type="EMBL" id="QHKS01000051">
    <property type="protein sequence ID" value="RDJ97577.1"/>
    <property type="molecule type" value="Genomic_DNA"/>
</dbReference>
<evidence type="ECO:0000313" key="14">
    <source>
        <dbReference type="Proteomes" id="UP000254875"/>
    </source>
</evidence>
<proteinExistence type="predicted"/>
<dbReference type="GO" id="GO:0009279">
    <property type="term" value="C:cell outer membrane"/>
    <property type="evidence" value="ECO:0007669"/>
    <property type="project" value="UniProtKB-SubCell"/>
</dbReference>
<evidence type="ECO:0000256" key="7">
    <source>
        <dbReference type="ARBA" id="ARBA00023065"/>
    </source>
</evidence>
<name>A0A370MWL8_9BURK</name>
<keyword evidence="10" id="KW-0998">Cell outer membrane</keyword>
<organism evidence="13 14">
    <name type="scientific">Paraburkholderia lacunae</name>
    <dbReference type="NCBI Taxonomy" id="2211104"/>
    <lineage>
        <taxon>Bacteria</taxon>
        <taxon>Pseudomonadati</taxon>
        <taxon>Pseudomonadota</taxon>
        <taxon>Betaproteobacteria</taxon>
        <taxon>Burkholderiales</taxon>
        <taxon>Burkholderiaceae</taxon>
        <taxon>Paraburkholderia</taxon>
    </lineage>
</organism>
<reference evidence="14" key="1">
    <citation type="submission" date="2018-05" db="EMBL/GenBank/DDBJ databases">
        <authorList>
            <person name="Feng T."/>
        </authorList>
    </citation>
    <scope>NUCLEOTIDE SEQUENCE [LARGE SCALE GENOMIC DNA]</scope>
    <source>
        <strain evidence="14">S27</strain>
    </source>
</reference>
<evidence type="ECO:0000259" key="12">
    <source>
        <dbReference type="Pfam" id="PF13609"/>
    </source>
</evidence>
<evidence type="ECO:0000256" key="11">
    <source>
        <dbReference type="SAM" id="SignalP"/>
    </source>
</evidence>
<sequence length="375" mass="39743">MSILKRRVSGISLAVISYFSCGTAYADRYEGVVSDSTTLYGIVNDDIDYVSTRSKRQAVSATRINSNSSRFGILGSEDLGGGLSAIFQIESKVNASTGTGAFAARETFVGLHGDFGALKLGNMDPPIDEVKGVYGNAPTGVTSILSTQAIINNNSGDAYGESNAGVNNGLPTMNDTMPNAIKYESPKVSNLYVDLMYARPKGQNPGFVPYNVGGDIVYADGRIKAALATQRNFGVRGPGLNDSTYLLTGGVTFWKTYVALVFSTLNADYAGGTVRRNFWGASVTQSVGLGKIYGFYGRAGNGSLDKPGMSQTGASMFELSYTYYLSKRTSIYTGFVRIINEANATYQLGVNGIKGRSTDAGAGVSGFIVGIKHNF</sequence>
<keyword evidence="9" id="KW-0472">Membrane</keyword>
<dbReference type="InterPro" id="IPR023614">
    <property type="entry name" value="Porin_dom_sf"/>
</dbReference>
<dbReference type="OrthoDB" id="5293374at2"/>
<accession>A0A370MWL8</accession>
<dbReference type="Proteomes" id="UP000254875">
    <property type="component" value="Unassembled WGS sequence"/>
</dbReference>
<keyword evidence="14" id="KW-1185">Reference proteome</keyword>
<evidence type="ECO:0000256" key="6">
    <source>
        <dbReference type="ARBA" id="ARBA00022729"/>
    </source>
</evidence>
<gene>
    <name evidence="13" type="ORF">DLM46_37045</name>
</gene>
<evidence type="ECO:0000256" key="5">
    <source>
        <dbReference type="ARBA" id="ARBA00022692"/>
    </source>
</evidence>
<keyword evidence="3" id="KW-0813">Transport</keyword>
<feature type="domain" description="Porin" evidence="12">
    <location>
        <begin position="13"/>
        <end position="341"/>
    </location>
</feature>
<comment type="subunit">
    <text evidence="2">Homotrimer.</text>
</comment>
<dbReference type="GO" id="GO:0006811">
    <property type="term" value="P:monoatomic ion transport"/>
    <property type="evidence" value="ECO:0007669"/>
    <property type="project" value="UniProtKB-KW"/>
</dbReference>
<keyword evidence="6 11" id="KW-0732">Signal</keyword>
<evidence type="ECO:0000256" key="9">
    <source>
        <dbReference type="ARBA" id="ARBA00023136"/>
    </source>
</evidence>
<evidence type="ECO:0000256" key="1">
    <source>
        <dbReference type="ARBA" id="ARBA00004571"/>
    </source>
</evidence>
<dbReference type="GO" id="GO:0046930">
    <property type="term" value="C:pore complex"/>
    <property type="evidence" value="ECO:0007669"/>
    <property type="project" value="UniProtKB-KW"/>
</dbReference>
<evidence type="ECO:0000313" key="13">
    <source>
        <dbReference type="EMBL" id="RDJ97577.1"/>
    </source>
</evidence>
<protein>
    <recommendedName>
        <fullName evidence="12">Porin domain-containing protein</fullName>
    </recommendedName>
</protein>
<dbReference type="PANTHER" id="PTHR34501">
    <property type="entry name" value="PROTEIN YDDL-RELATED"/>
    <property type="match status" value="1"/>
</dbReference>